<evidence type="ECO:0000313" key="2">
    <source>
        <dbReference type="EMBL" id="SDD98376.1"/>
    </source>
</evidence>
<keyword evidence="3" id="KW-1185">Reference proteome</keyword>
<dbReference type="STRING" id="591205.SAMN05421538_103177"/>
<evidence type="ECO:0000313" key="3">
    <source>
        <dbReference type="Proteomes" id="UP000199344"/>
    </source>
</evidence>
<dbReference type="Proteomes" id="UP000199344">
    <property type="component" value="Unassembled WGS sequence"/>
</dbReference>
<accession>A0A1G6Z9C3</accession>
<keyword evidence="1" id="KW-0175">Coiled coil</keyword>
<name>A0A1G6Z9C3_9RHOB</name>
<dbReference type="RefSeq" id="WP_090522304.1">
    <property type="nucleotide sequence ID" value="NZ_FNAH01000003.1"/>
</dbReference>
<dbReference type="AlphaFoldDB" id="A0A1G6Z9C3"/>
<evidence type="ECO:0008006" key="4">
    <source>
        <dbReference type="Google" id="ProtNLM"/>
    </source>
</evidence>
<protein>
    <recommendedName>
        <fullName evidence="4">Flagellar assembly protein FliH</fullName>
    </recommendedName>
</protein>
<sequence>MSTAQRFEDFSAAPDAPAPVFGASQMAEAYRRGVADGEARANATLRADLLRALQDAARQAQATEELRQSVRRETLDTIYPVLSAVTDLLAAEGTARLLSLLRSEIDRVVLSGATPICRIDAPDAFIALLGQELERAGLDDVQLHPHDRTEIRFHAGRIEIDQPALVAGVRAILSELHDAEES</sequence>
<dbReference type="EMBL" id="FNAH01000003">
    <property type="protein sequence ID" value="SDD98376.1"/>
    <property type="molecule type" value="Genomic_DNA"/>
</dbReference>
<reference evidence="2 3" key="1">
    <citation type="submission" date="2016-10" db="EMBL/GenBank/DDBJ databases">
        <authorList>
            <person name="de Groot N.N."/>
        </authorList>
    </citation>
    <scope>NUCLEOTIDE SEQUENCE [LARGE SCALE GENOMIC DNA]</scope>
    <source>
        <strain evidence="2 3">DSM 22220</strain>
    </source>
</reference>
<feature type="coiled-coil region" evidence="1">
    <location>
        <begin position="46"/>
        <end position="73"/>
    </location>
</feature>
<dbReference type="OrthoDB" id="7775757at2"/>
<gene>
    <name evidence="2" type="ORF">SAMN05421538_103177</name>
</gene>
<evidence type="ECO:0000256" key="1">
    <source>
        <dbReference type="SAM" id="Coils"/>
    </source>
</evidence>
<proteinExistence type="predicted"/>
<organism evidence="2 3">
    <name type="scientific">Paracoccus isoporae</name>
    <dbReference type="NCBI Taxonomy" id="591205"/>
    <lineage>
        <taxon>Bacteria</taxon>
        <taxon>Pseudomonadati</taxon>
        <taxon>Pseudomonadota</taxon>
        <taxon>Alphaproteobacteria</taxon>
        <taxon>Rhodobacterales</taxon>
        <taxon>Paracoccaceae</taxon>
        <taxon>Paracoccus</taxon>
    </lineage>
</organism>